<dbReference type="AlphaFoldDB" id="A0A9Q1KMM6"/>
<keyword evidence="7" id="KW-1185">Reference proteome</keyword>
<dbReference type="GO" id="GO:0019843">
    <property type="term" value="F:rRNA binding"/>
    <property type="evidence" value="ECO:0007669"/>
    <property type="project" value="UniProtKB-KW"/>
</dbReference>
<dbReference type="OrthoDB" id="269804at2759"/>
<keyword evidence="5" id="KW-0472">Membrane</keyword>
<proteinExistence type="inferred from homology"/>
<feature type="transmembrane region" description="Helical" evidence="5">
    <location>
        <begin position="38"/>
        <end position="57"/>
    </location>
</feature>
<keyword evidence="5" id="KW-1133">Transmembrane helix</keyword>
<comment type="caution">
    <text evidence="6">The sequence shown here is derived from an EMBL/GenBank/DDBJ whole genome shotgun (WGS) entry which is preliminary data.</text>
</comment>
<dbReference type="SUPFAM" id="SSF75217">
    <property type="entry name" value="alpha/beta knot"/>
    <property type="match status" value="1"/>
</dbReference>
<dbReference type="InterPro" id="IPR005304">
    <property type="entry name" value="Rbsml_bgen_MeTrfase_EMG1/NEP1"/>
</dbReference>
<accession>A0A9Q1KMM6</accession>
<keyword evidence="4" id="KW-0694">RNA-binding</keyword>
<evidence type="ECO:0000256" key="1">
    <source>
        <dbReference type="ARBA" id="ARBA00008115"/>
    </source>
</evidence>
<name>A0A9Q1KMM6_9CARY</name>
<dbReference type="Pfam" id="PF03587">
    <property type="entry name" value="EMG1"/>
    <property type="match status" value="1"/>
</dbReference>
<evidence type="ECO:0000256" key="2">
    <source>
        <dbReference type="ARBA" id="ARBA00022517"/>
    </source>
</evidence>
<keyword evidence="3" id="KW-0699">rRNA-binding</keyword>
<dbReference type="InterPro" id="IPR029026">
    <property type="entry name" value="tRNA_m1G_MTases_N"/>
</dbReference>
<dbReference type="GO" id="GO:0070475">
    <property type="term" value="P:rRNA base methylation"/>
    <property type="evidence" value="ECO:0007669"/>
    <property type="project" value="InterPro"/>
</dbReference>
<dbReference type="InterPro" id="IPR029028">
    <property type="entry name" value="Alpha/beta_knot_MTases"/>
</dbReference>
<organism evidence="6 7">
    <name type="scientific">Carnegiea gigantea</name>
    <dbReference type="NCBI Taxonomy" id="171969"/>
    <lineage>
        <taxon>Eukaryota</taxon>
        <taxon>Viridiplantae</taxon>
        <taxon>Streptophyta</taxon>
        <taxon>Embryophyta</taxon>
        <taxon>Tracheophyta</taxon>
        <taxon>Spermatophyta</taxon>
        <taxon>Magnoliopsida</taxon>
        <taxon>eudicotyledons</taxon>
        <taxon>Gunneridae</taxon>
        <taxon>Pentapetalae</taxon>
        <taxon>Caryophyllales</taxon>
        <taxon>Cactineae</taxon>
        <taxon>Cactaceae</taxon>
        <taxon>Cactoideae</taxon>
        <taxon>Echinocereeae</taxon>
        <taxon>Carnegiea</taxon>
    </lineage>
</organism>
<evidence type="ECO:0000256" key="5">
    <source>
        <dbReference type="SAM" id="Phobius"/>
    </source>
</evidence>
<evidence type="ECO:0000256" key="3">
    <source>
        <dbReference type="ARBA" id="ARBA00022730"/>
    </source>
</evidence>
<evidence type="ECO:0000313" key="7">
    <source>
        <dbReference type="Proteomes" id="UP001153076"/>
    </source>
</evidence>
<dbReference type="GO" id="GO:0032040">
    <property type="term" value="C:small-subunit processome"/>
    <property type="evidence" value="ECO:0007669"/>
    <property type="project" value="TreeGrafter"/>
</dbReference>
<reference evidence="6" key="1">
    <citation type="submission" date="2022-04" db="EMBL/GenBank/DDBJ databases">
        <title>Carnegiea gigantea Genome sequencing and assembly v2.</title>
        <authorList>
            <person name="Copetti D."/>
            <person name="Sanderson M.J."/>
            <person name="Burquez A."/>
            <person name="Wojciechowski M.F."/>
        </authorList>
    </citation>
    <scope>NUCLEOTIDE SEQUENCE</scope>
    <source>
        <strain evidence="6">SGP5-SGP5p</strain>
        <tissue evidence="6">Aerial part</tissue>
    </source>
</reference>
<evidence type="ECO:0000256" key="4">
    <source>
        <dbReference type="ARBA" id="ARBA00022884"/>
    </source>
</evidence>
<evidence type="ECO:0000313" key="6">
    <source>
        <dbReference type="EMBL" id="KAJ8445536.1"/>
    </source>
</evidence>
<dbReference type="PANTHER" id="PTHR12636:SF13">
    <property type="entry name" value="RIBOSOMAL RNA SMALL SUBUNIT METHYLTRANSFERASE NEP1-LIKE"/>
    <property type="match status" value="1"/>
</dbReference>
<feature type="transmembrane region" description="Helical" evidence="5">
    <location>
        <begin position="69"/>
        <end position="89"/>
    </location>
</feature>
<gene>
    <name evidence="6" type="ORF">Cgig2_012424</name>
</gene>
<protein>
    <submittedName>
        <fullName evidence="6">Uncharacterized protein</fullName>
    </submittedName>
</protein>
<dbReference type="Gene3D" id="3.40.1280.10">
    <property type="match status" value="2"/>
</dbReference>
<keyword evidence="5" id="KW-0812">Transmembrane</keyword>
<sequence>MGPWSDLVVQPVRTQTEPKIETGLRLDRVRTSHPLSKLLVSASRLFVAGSRAVILFASSFVGGLRRPNWLLGLYLLRTFLFCSAFFAYLNCSAPLRWLGAPRWDSRLGWICSVFRRSTQDPDKSASTKIKFGKQRGMAKRKRLPFHKEKLHEVQSVDAVSGSNCNVTHEEIAKPRAIDPAINRRPIFVLEQASLKIGFVGKKRKILYASEDAKFLLKKGKNLVDYRPDILYQALHEILDSRINKVGGIEAVYVKTDTGILFEVKTHARIPRTWKRFSYSSPKIVDIEDYLSPVNDDLSLVFVVGATAKGKVNKDGMDDYLSVSSYPLSARCCLGLICRSLEEKWKIH</sequence>
<dbReference type="GO" id="GO:0070037">
    <property type="term" value="F:rRNA (pseudouridine) methyltransferase activity"/>
    <property type="evidence" value="ECO:0007669"/>
    <property type="project" value="InterPro"/>
</dbReference>
<comment type="similarity">
    <text evidence="1">Belongs to the class IV-like SAM-binding methyltransferase superfamily. RNA methyltransferase NEP1 family.</text>
</comment>
<dbReference type="PANTHER" id="PTHR12636">
    <property type="entry name" value="NEP1/MRA1"/>
    <property type="match status" value="1"/>
</dbReference>
<dbReference type="Proteomes" id="UP001153076">
    <property type="component" value="Unassembled WGS sequence"/>
</dbReference>
<dbReference type="EMBL" id="JAKOGI010000076">
    <property type="protein sequence ID" value="KAJ8445536.1"/>
    <property type="molecule type" value="Genomic_DNA"/>
</dbReference>
<keyword evidence="2" id="KW-0690">Ribosome biogenesis</keyword>